<evidence type="ECO:0000256" key="5">
    <source>
        <dbReference type="ARBA" id="ARBA00022989"/>
    </source>
</evidence>
<dbReference type="InterPro" id="IPR000515">
    <property type="entry name" value="MetI-like"/>
</dbReference>
<dbReference type="PANTHER" id="PTHR43005">
    <property type="entry name" value="BLR7065 PROTEIN"/>
    <property type="match status" value="1"/>
</dbReference>
<comment type="similarity">
    <text evidence="7">Belongs to the binding-protein-dependent transport system permease family.</text>
</comment>
<dbReference type="Pfam" id="PF00528">
    <property type="entry name" value="BPD_transp_1"/>
    <property type="match status" value="1"/>
</dbReference>
<evidence type="ECO:0000313" key="9">
    <source>
        <dbReference type="EMBL" id="MDT0261844.1"/>
    </source>
</evidence>
<dbReference type="PROSITE" id="PS50928">
    <property type="entry name" value="ABC_TM1"/>
    <property type="match status" value="1"/>
</dbReference>
<evidence type="ECO:0000256" key="1">
    <source>
        <dbReference type="ARBA" id="ARBA00004651"/>
    </source>
</evidence>
<accession>A0ABU2JBJ1</accession>
<feature type="transmembrane region" description="Helical" evidence="7">
    <location>
        <begin position="187"/>
        <end position="206"/>
    </location>
</feature>
<gene>
    <name evidence="9" type="ORF">RM423_10590</name>
</gene>
<protein>
    <submittedName>
        <fullName evidence="9">Sugar ABC transporter permease</fullName>
    </submittedName>
</protein>
<feature type="transmembrane region" description="Helical" evidence="7">
    <location>
        <begin position="89"/>
        <end position="109"/>
    </location>
</feature>
<keyword evidence="5 7" id="KW-1133">Transmembrane helix</keyword>
<evidence type="ECO:0000259" key="8">
    <source>
        <dbReference type="PROSITE" id="PS50928"/>
    </source>
</evidence>
<reference evidence="10" key="1">
    <citation type="submission" date="2023-07" db="EMBL/GenBank/DDBJ databases">
        <title>30 novel species of actinomycetes from the DSMZ collection.</title>
        <authorList>
            <person name="Nouioui I."/>
        </authorList>
    </citation>
    <scope>NUCLEOTIDE SEQUENCE [LARGE SCALE GENOMIC DNA]</scope>
    <source>
        <strain evidence="10">DSM 44399</strain>
    </source>
</reference>
<evidence type="ECO:0000313" key="10">
    <source>
        <dbReference type="Proteomes" id="UP001183176"/>
    </source>
</evidence>
<keyword evidence="6 7" id="KW-0472">Membrane</keyword>
<evidence type="ECO:0000256" key="6">
    <source>
        <dbReference type="ARBA" id="ARBA00023136"/>
    </source>
</evidence>
<feature type="transmembrane region" description="Helical" evidence="7">
    <location>
        <begin position="247"/>
        <end position="269"/>
    </location>
</feature>
<dbReference type="Proteomes" id="UP001183176">
    <property type="component" value="Unassembled WGS sequence"/>
</dbReference>
<dbReference type="Gene3D" id="1.10.3720.10">
    <property type="entry name" value="MetI-like"/>
    <property type="match status" value="1"/>
</dbReference>
<dbReference type="EMBL" id="JAVREH010000010">
    <property type="protein sequence ID" value="MDT0261844.1"/>
    <property type="molecule type" value="Genomic_DNA"/>
</dbReference>
<dbReference type="SUPFAM" id="SSF161098">
    <property type="entry name" value="MetI-like"/>
    <property type="match status" value="1"/>
</dbReference>
<evidence type="ECO:0000256" key="7">
    <source>
        <dbReference type="RuleBase" id="RU363032"/>
    </source>
</evidence>
<feature type="domain" description="ABC transmembrane type-1" evidence="8">
    <location>
        <begin position="55"/>
        <end position="268"/>
    </location>
</feature>
<comment type="caution">
    <text evidence="9">The sequence shown here is derived from an EMBL/GenBank/DDBJ whole genome shotgun (WGS) entry which is preliminary data.</text>
</comment>
<keyword evidence="2 7" id="KW-0813">Transport</keyword>
<keyword evidence="4 7" id="KW-0812">Transmembrane</keyword>
<evidence type="ECO:0000256" key="4">
    <source>
        <dbReference type="ARBA" id="ARBA00022692"/>
    </source>
</evidence>
<keyword evidence="3" id="KW-1003">Cell membrane</keyword>
<evidence type="ECO:0000256" key="2">
    <source>
        <dbReference type="ARBA" id="ARBA00022448"/>
    </source>
</evidence>
<name>A0ABU2JBJ1_9ACTN</name>
<sequence length="281" mass="30214">MSPALALLLIMTVVPTVYLVRASLRNDTLLGIGGGFVGLQNYRDVLTDPNELHALLRTGFFVVVAVALELLLGMLLAVPLAAQSRSNNLAATLMLLPFAVTPVVSAMIFRELLSPTTGWVDYYIGRVGLGAHFDWLGGSNTAWLAIIGLDVWQWTPFVALILMAGLQSLPPEPSEAAAIDGASNWQTFRFITLPMLMPFVAIALTLRTIQAFKTFDSFAVLTNGGPGTSTEIINLNIYRVALQSFRIGAASALAMVFLIFLSLLVPLLLRVAGRDPEEGAA</sequence>
<dbReference type="PANTHER" id="PTHR43005:SF1">
    <property type="entry name" value="SPERMIDINE_PUTRESCINE TRANSPORT SYSTEM PERMEASE PROTEIN"/>
    <property type="match status" value="1"/>
</dbReference>
<organism evidence="9 10">
    <name type="scientific">Jatrophihabitans lederbergiae</name>
    <dbReference type="NCBI Taxonomy" id="3075547"/>
    <lineage>
        <taxon>Bacteria</taxon>
        <taxon>Bacillati</taxon>
        <taxon>Actinomycetota</taxon>
        <taxon>Actinomycetes</taxon>
        <taxon>Jatrophihabitantales</taxon>
        <taxon>Jatrophihabitantaceae</taxon>
        <taxon>Jatrophihabitans</taxon>
    </lineage>
</organism>
<dbReference type="InterPro" id="IPR035906">
    <property type="entry name" value="MetI-like_sf"/>
</dbReference>
<dbReference type="RefSeq" id="WP_311422997.1">
    <property type="nucleotide sequence ID" value="NZ_JAVREH010000010.1"/>
</dbReference>
<dbReference type="CDD" id="cd06261">
    <property type="entry name" value="TM_PBP2"/>
    <property type="match status" value="1"/>
</dbReference>
<feature type="transmembrane region" description="Helical" evidence="7">
    <location>
        <begin position="142"/>
        <end position="166"/>
    </location>
</feature>
<keyword evidence="10" id="KW-1185">Reference proteome</keyword>
<feature type="transmembrane region" description="Helical" evidence="7">
    <location>
        <begin position="59"/>
        <end position="82"/>
    </location>
</feature>
<comment type="subcellular location">
    <subcellularLocation>
        <location evidence="1 7">Cell membrane</location>
        <topology evidence="1 7">Multi-pass membrane protein</topology>
    </subcellularLocation>
</comment>
<proteinExistence type="inferred from homology"/>
<evidence type="ECO:0000256" key="3">
    <source>
        <dbReference type="ARBA" id="ARBA00022475"/>
    </source>
</evidence>